<protein>
    <recommendedName>
        <fullName evidence="4">Sushi domain-containing protein</fullName>
    </recommendedName>
</protein>
<name>A0A8C2RB85_CAPHI</name>
<evidence type="ECO:0000256" key="3">
    <source>
        <dbReference type="PROSITE-ProRule" id="PRU00302"/>
    </source>
</evidence>
<dbReference type="Gene3D" id="2.10.70.10">
    <property type="entry name" value="Complement Module, domain 1"/>
    <property type="match status" value="1"/>
</dbReference>
<evidence type="ECO:0000313" key="5">
    <source>
        <dbReference type="Ensembl" id="ENSCHIP00010026260.1"/>
    </source>
</evidence>
<feature type="disulfide bond" evidence="3">
    <location>
        <begin position="93"/>
        <end position="120"/>
    </location>
</feature>
<evidence type="ECO:0000256" key="1">
    <source>
        <dbReference type="ARBA" id="ARBA00022729"/>
    </source>
</evidence>
<keyword evidence="2 3" id="KW-1015">Disulfide bond</keyword>
<feature type="domain" description="Sushi" evidence="4">
    <location>
        <begin position="62"/>
        <end position="120"/>
    </location>
</feature>
<keyword evidence="1" id="KW-0732">Signal</keyword>
<organism evidence="5">
    <name type="scientific">Capra hircus</name>
    <name type="common">Goat</name>
    <dbReference type="NCBI Taxonomy" id="9925"/>
    <lineage>
        <taxon>Eukaryota</taxon>
        <taxon>Metazoa</taxon>
        <taxon>Chordata</taxon>
        <taxon>Craniata</taxon>
        <taxon>Vertebrata</taxon>
        <taxon>Euteleostomi</taxon>
        <taxon>Mammalia</taxon>
        <taxon>Eutheria</taxon>
        <taxon>Laurasiatheria</taxon>
        <taxon>Artiodactyla</taxon>
        <taxon>Ruminantia</taxon>
        <taxon>Pecora</taxon>
        <taxon>Bovidae</taxon>
        <taxon>Caprinae</taxon>
        <taxon>Capra</taxon>
    </lineage>
</organism>
<dbReference type="AlphaFoldDB" id="A0A8C2RB85"/>
<dbReference type="Pfam" id="PF00084">
    <property type="entry name" value="Sushi"/>
    <property type="match status" value="1"/>
</dbReference>
<dbReference type="InterPro" id="IPR035976">
    <property type="entry name" value="Sushi/SCR/CCP_sf"/>
</dbReference>
<dbReference type="SMART" id="SM00032">
    <property type="entry name" value="CCP"/>
    <property type="match status" value="1"/>
</dbReference>
<reference evidence="5" key="2">
    <citation type="submission" date="2025-08" db="UniProtKB">
        <authorList>
            <consortium name="Ensembl"/>
        </authorList>
    </citation>
    <scope>IDENTIFICATION</scope>
</reference>
<feature type="disulfide bond" evidence="3">
    <location>
        <begin position="64"/>
        <end position="107"/>
    </location>
</feature>
<dbReference type="CDD" id="cd00033">
    <property type="entry name" value="CCP"/>
    <property type="match status" value="1"/>
</dbReference>
<keyword evidence="3" id="KW-0768">Sushi</keyword>
<dbReference type="InterPro" id="IPR000436">
    <property type="entry name" value="Sushi_SCR_CCP_dom"/>
</dbReference>
<sequence>MSSSNREILRKHQIMHPLRVPHGVLDTKRKMAARPFSGLWKVSDPALLQMTLVAGLLASVFGDCGPPPNLQFASPNKLNNKDFKTGTTLKYTCLPGYSRISSSSVTCNDRGSWDYHVFLC</sequence>
<dbReference type="SUPFAM" id="SSF57535">
    <property type="entry name" value="Complement control module/SCR domain"/>
    <property type="match status" value="1"/>
</dbReference>
<reference evidence="5" key="1">
    <citation type="submission" date="2019-03" db="EMBL/GenBank/DDBJ databases">
        <title>Genome sequencing and reference-guided assembly of Black Bengal Goat (Capra hircus).</title>
        <authorList>
            <person name="Siddiki A.Z."/>
            <person name="Baten A."/>
            <person name="Billah M."/>
            <person name="Alam M.A.U."/>
            <person name="Shawrob K.S.M."/>
            <person name="Saha S."/>
            <person name="Chowdhury M."/>
            <person name="Rahman A.H."/>
            <person name="Stear M."/>
            <person name="Miah G."/>
            <person name="Das G.B."/>
            <person name="Hossain M.M."/>
            <person name="Kumkum M."/>
            <person name="Islam M.S."/>
            <person name="Mollah A.M."/>
            <person name="Ahsan A."/>
            <person name="Tusar F."/>
            <person name="Khan M.K.I."/>
        </authorList>
    </citation>
    <scope>NUCLEOTIDE SEQUENCE [LARGE SCALE GENOMIC DNA]</scope>
</reference>
<accession>A0A8C2RB85</accession>
<dbReference type="PROSITE" id="PS50923">
    <property type="entry name" value="SUSHI"/>
    <property type="match status" value="1"/>
</dbReference>
<evidence type="ECO:0000256" key="2">
    <source>
        <dbReference type="ARBA" id="ARBA00023157"/>
    </source>
</evidence>
<dbReference type="Ensembl" id="ENSCHIT00010037059.1">
    <property type="protein sequence ID" value="ENSCHIP00010026260.1"/>
    <property type="gene ID" value="ENSCHIG00010019555.1"/>
</dbReference>
<evidence type="ECO:0000259" key="4">
    <source>
        <dbReference type="PROSITE" id="PS50923"/>
    </source>
</evidence>
<proteinExistence type="predicted"/>